<dbReference type="InterPro" id="IPR036429">
    <property type="entry name" value="SpoA-like_sf"/>
</dbReference>
<accession>A0AAJ3HPM5</accession>
<dbReference type="RefSeq" id="WP_064721225.1">
    <property type="nucleotide sequence ID" value="NZ_LXEV01000036.1"/>
</dbReference>
<organism evidence="3 4">
    <name type="scientific">Proteus hauseri ATCC 700826</name>
    <dbReference type="NCBI Taxonomy" id="1354271"/>
    <lineage>
        <taxon>Bacteria</taxon>
        <taxon>Pseudomonadati</taxon>
        <taxon>Pseudomonadota</taxon>
        <taxon>Gammaproteobacteria</taxon>
        <taxon>Enterobacterales</taxon>
        <taxon>Morganellaceae</taxon>
        <taxon>Proteus</taxon>
    </lineage>
</organism>
<gene>
    <name evidence="3" type="ORF">M997_3329</name>
</gene>
<proteinExistence type="predicted"/>
<dbReference type="Pfam" id="PF01052">
    <property type="entry name" value="FliMN_C"/>
    <property type="match status" value="1"/>
</dbReference>
<comment type="caution">
    <text evidence="3">The sequence shown here is derived from an EMBL/GenBank/DDBJ whole genome shotgun (WGS) entry which is preliminary data.</text>
</comment>
<evidence type="ECO:0000259" key="2">
    <source>
        <dbReference type="Pfam" id="PF26304"/>
    </source>
</evidence>
<dbReference type="AlphaFoldDB" id="A0AAJ3HPM5"/>
<dbReference type="SUPFAM" id="SSF101801">
    <property type="entry name" value="Surface presentation of antigens (SPOA)"/>
    <property type="match status" value="1"/>
</dbReference>
<dbReference type="PANTHER" id="PTHR30034">
    <property type="entry name" value="FLAGELLAR MOTOR SWITCH PROTEIN FLIM"/>
    <property type="match status" value="1"/>
</dbReference>
<reference evidence="3 4" key="1">
    <citation type="submission" date="2016-04" db="EMBL/GenBank/DDBJ databases">
        <title>ATOL: Assembling a taxonomically balanced genome-scale reconstruction of the evolutionary history of the Enterobacteriaceae.</title>
        <authorList>
            <person name="Plunkett G.III."/>
            <person name="Neeno-Eckwall E.C."/>
            <person name="Glasner J.D."/>
            <person name="Perna N.T."/>
        </authorList>
    </citation>
    <scope>NUCLEOTIDE SEQUENCE [LARGE SCALE GENOMIC DNA]</scope>
    <source>
        <strain evidence="3 4">ATCC 700826</strain>
    </source>
</reference>
<dbReference type="EMBL" id="LXEV01000036">
    <property type="protein sequence ID" value="OAT44963.1"/>
    <property type="molecule type" value="Genomic_DNA"/>
</dbReference>
<name>A0AAJ3HPM5_PROHU</name>
<protein>
    <recommendedName>
        <fullName evidence="5">Surface presentation of antigens protein SpaO</fullName>
    </recommendedName>
</protein>
<feature type="domain" description="Flagellar motor switch protein FliN-like C-terminal" evidence="1">
    <location>
        <begin position="229"/>
        <end position="296"/>
    </location>
</feature>
<evidence type="ECO:0000259" key="1">
    <source>
        <dbReference type="Pfam" id="PF01052"/>
    </source>
</evidence>
<sequence length="302" mass="34001">MISELDLKKVELNNKDNDTIKILSSLFTPQAVKVSEHYFVIKGESFSGSFTGLVSVNQAMDIAYPKKNIDWTLVPFSYLQSLLSMIFSQILFPFSKEPMMLFIDNILINDQKEILYPVVNTEIGDVFISNIKGKYEWVSLSGKRIGSIAKFNFGYSKISISLLRTLSLGDIFLIDNVSLLLFIGEKKWMGFKWKGEDIVELNKLSDDLEIEEKTNIEEVSQEKKDLKSIGTIPVTVSFLLASKVLLIEEIESLVAGQQISLPENTSRNITLTVNGTPIAQGELIQVGERFAVEIQHLYPSCE</sequence>
<dbReference type="Pfam" id="PF26304">
    <property type="entry name" value="FliMN_C_rel"/>
    <property type="match status" value="1"/>
</dbReference>
<dbReference type="InterPro" id="IPR001543">
    <property type="entry name" value="FliN-like_C"/>
</dbReference>
<evidence type="ECO:0000313" key="3">
    <source>
        <dbReference type="EMBL" id="OAT44963.1"/>
    </source>
</evidence>
<evidence type="ECO:0008006" key="5">
    <source>
        <dbReference type="Google" id="ProtNLM"/>
    </source>
</evidence>
<dbReference type="Proteomes" id="UP000078250">
    <property type="component" value="Unassembled WGS sequence"/>
</dbReference>
<evidence type="ECO:0000313" key="4">
    <source>
        <dbReference type="Proteomes" id="UP000078250"/>
    </source>
</evidence>
<dbReference type="GO" id="GO:0050918">
    <property type="term" value="P:positive chemotaxis"/>
    <property type="evidence" value="ECO:0007669"/>
    <property type="project" value="TreeGrafter"/>
</dbReference>
<feature type="domain" description="SpaO FliM/N C-terminal related" evidence="2">
    <location>
        <begin position="150"/>
        <end position="199"/>
    </location>
</feature>
<dbReference type="GO" id="GO:0071978">
    <property type="term" value="P:bacterial-type flagellum-dependent swarming motility"/>
    <property type="evidence" value="ECO:0007669"/>
    <property type="project" value="TreeGrafter"/>
</dbReference>
<dbReference type="InterPro" id="IPR058805">
    <property type="entry name" value="SpaO_FliMN_C_rel"/>
</dbReference>
<dbReference type="PANTHER" id="PTHR30034:SF6">
    <property type="entry name" value="YOP PROTEINS TRANSLOCATION PROTEIN Q"/>
    <property type="match status" value="1"/>
</dbReference>
<keyword evidence="4" id="KW-1185">Reference proteome</keyword>
<dbReference type="Gene3D" id="2.30.330.10">
    <property type="entry name" value="SpoA-like"/>
    <property type="match status" value="1"/>
</dbReference>